<organism evidence="1 2">
    <name type="scientific">Camelina sativa</name>
    <name type="common">False flax</name>
    <name type="synonym">Myagrum sativum</name>
    <dbReference type="NCBI Taxonomy" id="90675"/>
    <lineage>
        <taxon>Eukaryota</taxon>
        <taxon>Viridiplantae</taxon>
        <taxon>Streptophyta</taxon>
        <taxon>Embryophyta</taxon>
        <taxon>Tracheophyta</taxon>
        <taxon>Spermatophyta</taxon>
        <taxon>Magnoliopsida</taxon>
        <taxon>eudicotyledons</taxon>
        <taxon>Gunneridae</taxon>
        <taxon>Pentapetalae</taxon>
        <taxon>rosids</taxon>
        <taxon>malvids</taxon>
        <taxon>Brassicales</taxon>
        <taxon>Brassicaceae</taxon>
        <taxon>Camelineae</taxon>
        <taxon>Camelina</taxon>
    </lineage>
</organism>
<accession>A0ABM0TF97</accession>
<dbReference type="GeneID" id="104710616"/>
<dbReference type="PANTHER" id="PTHR14379:SF42">
    <property type="entry name" value="NYN DOMAIN-CONTAINING PROTEIN"/>
    <property type="match status" value="1"/>
</dbReference>
<evidence type="ECO:0000313" key="2">
    <source>
        <dbReference type="RefSeq" id="XP_010425552.1"/>
    </source>
</evidence>
<sequence>MGEDLTDKRYYSRDETVVFWNLDDYPIPSGADRDSIYPNIELALHKMGFHGRLSIMADDKHDLSRARMYREVKEELPGDGCCVRRMTRQILSYASLLWRVNIMVVAKAKEKQCWDLPRVLDCLKSRDIIVLLLEPPPGDTAQPFLSVDSVVESTQVFGGVKPISGMLVKLL</sequence>
<keyword evidence="1" id="KW-1185">Reference proteome</keyword>
<proteinExistence type="predicted"/>
<reference evidence="2" key="2">
    <citation type="submission" date="2025-08" db="UniProtKB">
        <authorList>
            <consortium name="RefSeq"/>
        </authorList>
    </citation>
    <scope>IDENTIFICATION</scope>
    <source>
        <tissue evidence="2">Leaf</tissue>
    </source>
</reference>
<name>A0ABM0TF97_CAMSA</name>
<reference evidence="1" key="1">
    <citation type="journal article" date="2014" name="Nat. Commun.">
        <title>The emerging biofuel crop Camelina sativa retains a highly undifferentiated hexaploid genome structure.</title>
        <authorList>
            <person name="Kagale S."/>
            <person name="Koh C."/>
            <person name="Nixon J."/>
            <person name="Bollina V."/>
            <person name="Clarke W.E."/>
            <person name="Tuteja R."/>
            <person name="Spillane C."/>
            <person name="Robinson S.J."/>
            <person name="Links M.G."/>
            <person name="Clarke C."/>
            <person name="Higgins E.E."/>
            <person name="Huebert T."/>
            <person name="Sharpe A.G."/>
            <person name="Parkin I.A."/>
        </authorList>
    </citation>
    <scope>NUCLEOTIDE SEQUENCE [LARGE SCALE GENOMIC DNA]</scope>
    <source>
        <strain evidence="1">cv. DH55</strain>
    </source>
</reference>
<dbReference type="Proteomes" id="UP000694864">
    <property type="component" value="Chromosome 9"/>
</dbReference>
<dbReference type="RefSeq" id="XP_010425552.1">
    <property type="nucleotide sequence ID" value="XM_010427250.2"/>
</dbReference>
<gene>
    <name evidence="2" type="primary">LOC104710616</name>
</gene>
<dbReference type="PANTHER" id="PTHR14379">
    <property type="entry name" value="LIMKAIN B LKAP"/>
    <property type="match status" value="1"/>
</dbReference>
<evidence type="ECO:0000313" key="1">
    <source>
        <dbReference type="Proteomes" id="UP000694864"/>
    </source>
</evidence>
<protein>
    <submittedName>
        <fullName evidence="2">Uncharacterized protein LOC104710616</fullName>
    </submittedName>
</protein>
<dbReference type="InterPro" id="IPR024768">
    <property type="entry name" value="Marf1"/>
</dbReference>